<proteinExistence type="predicted"/>
<evidence type="ECO:0000256" key="13">
    <source>
        <dbReference type="ARBA" id="ARBA00023125"/>
    </source>
</evidence>
<evidence type="ECO:0000256" key="4">
    <source>
        <dbReference type="ARBA" id="ARBA00022491"/>
    </source>
</evidence>
<dbReference type="InterPro" id="IPR011598">
    <property type="entry name" value="bHLH_dom"/>
</dbReference>
<evidence type="ECO:0000313" key="28">
    <source>
        <dbReference type="Proteomes" id="UP000667349"/>
    </source>
</evidence>
<evidence type="ECO:0000256" key="8">
    <source>
        <dbReference type="ARBA" id="ARBA00022741"/>
    </source>
</evidence>
<feature type="region of interest" description="Disordered" evidence="24">
    <location>
        <begin position="911"/>
        <end position="943"/>
    </location>
</feature>
<dbReference type="GO" id="GO:0005516">
    <property type="term" value="F:calmodulin binding"/>
    <property type="evidence" value="ECO:0007669"/>
    <property type="project" value="UniProtKB-KW"/>
</dbReference>
<evidence type="ECO:0000259" key="26">
    <source>
        <dbReference type="PROSITE" id="PS50888"/>
    </source>
</evidence>
<evidence type="ECO:0000256" key="24">
    <source>
        <dbReference type="SAM" id="MobiDB-lite"/>
    </source>
</evidence>
<evidence type="ECO:0000256" key="17">
    <source>
        <dbReference type="ARBA" id="ARBA00025890"/>
    </source>
</evidence>
<feature type="coiled-coil region" evidence="23">
    <location>
        <begin position="847"/>
        <end position="874"/>
    </location>
</feature>
<feature type="non-terminal residue" evidence="27">
    <location>
        <position position="1"/>
    </location>
</feature>
<feature type="compositionally biased region" description="Polar residues" evidence="24">
    <location>
        <begin position="674"/>
        <end position="701"/>
    </location>
</feature>
<dbReference type="InterPro" id="IPR036638">
    <property type="entry name" value="HLH_DNA-bd_sf"/>
</dbReference>
<evidence type="ECO:0000256" key="11">
    <source>
        <dbReference type="ARBA" id="ARBA00022860"/>
    </source>
</evidence>
<keyword evidence="16" id="KW-0119">Carbohydrate metabolism</keyword>
<keyword evidence="8 22" id="KW-0547">Nucleotide-binding</keyword>
<feature type="domain" description="BHLH" evidence="26">
    <location>
        <begin position="792"/>
        <end position="843"/>
    </location>
</feature>
<keyword evidence="13" id="KW-0238">DNA-binding</keyword>
<dbReference type="FunFam" id="1.10.510.10:FF:000149">
    <property type="entry name" value="phosphorylase b kinase gamma catalytic chain, liver/testis isoform"/>
    <property type="match status" value="1"/>
</dbReference>
<dbReference type="FunFam" id="3.30.200.20:FF:000138">
    <property type="entry name" value="Phosphorylase b kinase gamma catalytic chain, liver/testis"/>
    <property type="match status" value="1"/>
</dbReference>
<evidence type="ECO:0000256" key="7">
    <source>
        <dbReference type="ARBA" id="ARBA00022679"/>
    </source>
</evidence>
<evidence type="ECO:0000256" key="20">
    <source>
        <dbReference type="ARBA" id="ARBA00070444"/>
    </source>
</evidence>
<keyword evidence="4" id="KW-0678">Repressor</keyword>
<keyword evidence="7" id="KW-0808">Transferase</keyword>
<dbReference type="GO" id="GO:0003677">
    <property type="term" value="F:DNA binding"/>
    <property type="evidence" value="ECO:0007669"/>
    <property type="project" value="UniProtKB-KW"/>
</dbReference>
<dbReference type="GO" id="GO:0005977">
    <property type="term" value="P:glycogen metabolic process"/>
    <property type="evidence" value="ECO:0007669"/>
    <property type="project" value="UniProtKB-KW"/>
</dbReference>
<evidence type="ECO:0000256" key="15">
    <source>
        <dbReference type="ARBA" id="ARBA00023242"/>
    </source>
</evidence>
<dbReference type="InterPro" id="IPR008271">
    <property type="entry name" value="Ser/Thr_kinase_AS"/>
</dbReference>
<name>A0A836JIV4_9HYME</name>
<dbReference type="InterPro" id="IPR000719">
    <property type="entry name" value="Prot_kinase_dom"/>
</dbReference>
<evidence type="ECO:0000256" key="10">
    <source>
        <dbReference type="ARBA" id="ARBA00022840"/>
    </source>
</evidence>
<comment type="catalytic activity">
    <reaction evidence="1">
        <text>2 ATP + phosphorylase b = 2 ADP + phosphorylase a.</text>
        <dbReference type="EC" id="2.7.11.19"/>
    </reaction>
</comment>
<organism evidence="27 28">
    <name type="scientific">Acromyrmex insinuator</name>
    <dbReference type="NCBI Taxonomy" id="230686"/>
    <lineage>
        <taxon>Eukaryota</taxon>
        <taxon>Metazoa</taxon>
        <taxon>Ecdysozoa</taxon>
        <taxon>Arthropoda</taxon>
        <taxon>Hexapoda</taxon>
        <taxon>Insecta</taxon>
        <taxon>Pterygota</taxon>
        <taxon>Neoptera</taxon>
        <taxon>Endopterygota</taxon>
        <taxon>Hymenoptera</taxon>
        <taxon>Apocrita</taxon>
        <taxon>Aculeata</taxon>
        <taxon>Formicoidea</taxon>
        <taxon>Formicidae</taxon>
        <taxon>Myrmicinae</taxon>
        <taxon>Acromyrmex</taxon>
    </lineage>
</organism>
<evidence type="ECO:0000256" key="5">
    <source>
        <dbReference type="ARBA" id="ARBA00022527"/>
    </source>
</evidence>
<dbReference type="PROSITE" id="PS00107">
    <property type="entry name" value="PROTEIN_KINASE_ATP"/>
    <property type="match status" value="1"/>
</dbReference>
<protein>
    <recommendedName>
        <fullName evidence="20">Max-binding protein MNT</fullName>
        <ecNumber evidence="3">2.7.11.19</ecNumber>
    </recommendedName>
    <alternativeName>
        <fullName evidence="21">Myc antagonist MNT</fullName>
    </alternativeName>
</protein>
<dbReference type="CDD" id="cd14093">
    <property type="entry name" value="STKc_PhKG"/>
    <property type="match status" value="1"/>
</dbReference>
<keyword evidence="9 27" id="KW-0418">Kinase</keyword>
<feature type="region of interest" description="Disordered" evidence="24">
    <location>
        <begin position="966"/>
        <end position="986"/>
    </location>
</feature>
<dbReference type="InterPro" id="IPR002291">
    <property type="entry name" value="Phosph_kin_gamma"/>
</dbReference>
<dbReference type="SMART" id="SM00353">
    <property type="entry name" value="HLH"/>
    <property type="match status" value="1"/>
</dbReference>
<dbReference type="SMART" id="SM00220">
    <property type="entry name" value="S_TKc"/>
    <property type="match status" value="1"/>
</dbReference>
<dbReference type="Gene3D" id="3.30.200.20">
    <property type="entry name" value="Phosphorylase Kinase, domain 1"/>
    <property type="match status" value="1"/>
</dbReference>
<keyword evidence="12" id="KW-0805">Transcription regulation</keyword>
<keyword evidence="28" id="KW-1185">Reference proteome</keyword>
<dbReference type="InterPro" id="IPR011009">
    <property type="entry name" value="Kinase-like_dom_sf"/>
</dbReference>
<dbReference type="Pfam" id="PF00010">
    <property type="entry name" value="HLH"/>
    <property type="match status" value="1"/>
</dbReference>
<keyword evidence="6" id="KW-0321">Glycogen metabolism</keyword>
<reference evidence="27" key="1">
    <citation type="submission" date="2020-02" db="EMBL/GenBank/DDBJ databases">
        <title>Relaxed selection underlies rapid genomic changes in the transitions from sociality to social parasitism in ants.</title>
        <authorList>
            <person name="Bi X."/>
        </authorList>
    </citation>
    <scope>NUCLEOTIDE SEQUENCE</scope>
    <source>
        <strain evidence="27">BGI-DK2013a</strain>
        <tissue evidence="27">Whole body</tissue>
    </source>
</reference>
<feature type="compositionally biased region" description="Polar residues" evidence="24">
    <location>
        <begin position="925"/>
        <end position="943"/>
    </location>
</feature>
<feature type="binding site" evidence="22">
    <location>
        <position position="52"/>
    </location>
    <ligand>
        <name>ATP</name>
        <dbReference type="ChEBI" id="CHEBI:30616"/>
    </ligand>
</feature>
<comment type="subcellular location">
    <subcellularLocation>
        <location evidence="2">Nucleus</location>
    </subcellularLocation>
</comment>
<evidence type="ECO:0000313" key="27">
    <source>
        <dbReference type="EMBL" id="KAG5313401.1"/>
    </source>
</evidence>
<sequence>MAKDEGDDVLPDKDAAKGFYAKYEPKEILGRGISSTVRRCIEKETGMEYAAKIIDISNETNEDMHTMKDATLQEVQILRRVAGHPYIIELHDVFESSTFIFLIFELCKNGELFDYLTSVVTLSEKKTRYIMRQVFEGIQHVHNQGIVHRDLKPENILLDDNLNVKITDFGFAKILKHGDKLEDLCGTPGYLAPEVLKCNMFENTDGYGYEVDIWACGVIMFTLLVGCPPFWHRKQMVMLRNIMEGKYSFTSPEWADITEAPKDLIRKLLVVDPKRRISIKDALEHSFFHTVLWDQDIAPLKRSLSSNSRRLSRISQLALELKAKSFNARKRFQLAIICVRAHVACTDPYRIKILRKVIDGCAFRVYGHWVKKGEGQNRAALFENTPKTELKHLYVTCRTRWSAATTTKKEGRGQEVENRDCQDCWDRGGCGCGCGCGCGVGVGVGACGCRDAGGSMRRSHQNDHTTGVDEYRDSVEQPQQRRHHHQRVLLPSTSIGQQQTGRRMSLETLLQAAYYVEQEEKKRERLASTSSSSSSCDQHSFAPAPTHSNHTYASSEPRGAKCKRERTESDDLFCEEKMLIIDDGITSPIMQSRASLNTVVDVVAETNNNVSGLTDANNPPPTRIVGIIGVVNSGEPPRHSSDWTPPPPKKKWIRHYLLEEEPLENNRMSLSTHFRGTSMVSNTRVTPSSTGSTSVQLTALHSMSHHPHPHHHSQQPQQQQQQQQSQQQQHHQQQQQPQQHHHHSDHHNTHNHYMENHNPNQSQQTVGNLVIDETSHDNKKHRTTGACVIRSGTREVHNKLEKNRRAHLKECFEILKRQLPSQDEKKSSNLSILHAANKYIQASFSLERDYEHEMEKLAREKIAAQQKLVALKKELNATWEIDINSLLLEQNPGTDVAAAKTENTEVDVTGLSRGGTRYSSTSSLNSVTTANSPQALQSTSTTSNIHNQASTAGVVCQTQDLNLARSSRESPPASSIAGTVPAPSISTPAQEKVATSSTASIVQQPHQLHLPISAQMLNTNQGLATIVPALQHIGPGLRVIPGDTRQLLVTHTTGNNESRPLTLAVQNSSDQSRPPLIAVQSNAGNEPRPVALVVHSSTANDNRVTFVHSNLSNNDRPLALAVQSSANDVRPVTFVHSGNEGRSLVLATHSPALNVSNAQTRIRTGDAQNTHKMVGGVTLVGGNGSELARLPGGAELNILPANGLTLSHGVSLQTATGKPTSTMMQNSPSTESIAHIVGQHTPLSGLTPIVTPMTVVSQGNQVTAHILAPSSLAGKMITTPILKSVGQMPLVNAQYLNTTTLMKPVVVVSSPSTSTAPSTTAATASSTQSSSTSNSTV</sequence>
<feature type="region of interest" description="Disordered" evidence="24">
    <location>
        <begin position="674"/>
        <end position="762"/>
    </location>
</feature>
<dbReference type="Gene3D" id="4.10.280.10">
    <property type="entry name" value="Helix-loop-helix DNA-binding domain"/>
    <property type="match status" value="1"/>
</dbReference>
<keyword evidence="11" id="KW-0112">Calmodulin-binding</keyword>
<evidence type="ECO:0000259" key="25">
    <source>
        <dbReference type="PROSITE" id="PS50011"/>
    </source>
</evidence>
<dbReference type="Gene3D" id="1.10.510.10">
    <property type="entry name" value="Transferase(Phosphotransferase) domain 1"/>
    <property type="match status" value="1"/>
</dbReference>
<feature type="compositionally biased region" description="Low complexity" evidence="24">
    <location>
        <begin position="911"/>
        <end position="924"/>
    </location>
</feature>
<evidence type="ECO:0000256" key="1">
    <source>
        <dbReference type="ARBA" id="ARBA00001674"/>
    </source>
</evidence>
<feature type="region of interest" description="Disordered" evidence="24">
    <location>
        <begin position="524"/>
        <end position="568"/>
    </location>
</feature>
<comment type="caution">
    <text evidence="27">The sequence shown here is derived from an EMBL/GenBank/DDBJ whole genome shotgun (WGS) entry which is preliminary data.</text>
</comment>
<evidence type="ECO:0000256" key="14">
    <source>
        <dbReference type="ARBA" id="ARBA00023163"/>
    </source>
</evidence>
<feature type="non-terminal residue" evidence="27">
    <location>
        <position position="1337"/>
    </location>
</feature>
<evidence type="ECO:0000256" key="12">
    <source>
        <dbReference type="ARBA" id="ARBA00023015"/>
    </source>
</evidence>
<dbReference type="SUPFAM" id="SSF47459">
    <property type="entry name" value="HLH, helix-loop-helix DNA-binding domain"/>
    <property type="match status" value="1"/>
</dbReference>
<dbReference type="InterPro" id="IPR017441">
    <property type="entry name" value="Protein_kinase_ATP_BS"/>
</dbReference>
<feature type="compositionally biased region" description="Basic and acidic residues" evidence="24">
    <location>
        <begin position="460"/>
        <end position="475"/>
    </location>
</feature>
<keyword evidence="14" id="KW-0804">Transcription</keyword>
<evidence type="ECO:0000256" key="23">
    <source>
        <dbReference type="SAM" id="Coils"/>
    </source>
</evidence>
<evidence type="ECO:0000256" key="18">
    <source>
        <dbReference type="ARBA" id="ARBA00057176"/>
    </source>
</evidence>
<evidence type="ECO:0000256" key="9">
    <source>
        <dbReference type="ARBA" id="ARBA00022777"/>
    </source>
</evidence>
<feature type="region of interest" description="Disordered" evidence="24">
    <location>
        <begin position="1310"/>
        <end position="1337"/>
    </location>
</feature>
<accession>A0A836JIV4</accession>
<keyword evidence="5" id="KW-0723">Serine/threonine-protein kinase</keyword>
<dbReference type="PROSITE" id="PS00108">
    <property type="entry name" value="PROTEIN_KINASE_ST"/>
    <property type="match status" value="1"/>
</dbReference>
<comment type="subunit">
    <text evidence="17">Hexadecamer of 4 heterotetramers, each composed of alpha, beta, gamma, and delta subunits. Alpha (PHKA1 or PHKA2) and beta (PHKB) are regulatory subunits, gamma (PHKG1 or PHKG2) is the catalytic subunit, and delta is calmodulin.</text>
</comment>
<dbReference type="EC" id="2.7.11.19" evidence="3"/>
<dbReference type="EMBL" id="JAANHZ010000245">
    <property type="protein sequence ID" value="KAG5313401.1"/>
    <property type="molecule type" value="Genomic_DNA"/>
</dbReference>
<gene>
    <name evidence="27" type="primary">Phkg1</name>
    <name evidence="27" type="ORF">G6Z75_0001832</name>
</gene>
<dbReference type="GO" id="GO:0005964">
    <property type="term" value="C:phosphorylase kinase complex"/>
    <property type="evidence" value="ECO:0007669"/>
    <property type="project" value="InterPro"/>
</dbReference>
<feature type="compositionally biased region" description="Basic and acidic residues" evidence="24">
    <location>
        <begin position="746"/>
        <end position="755"/>
    </location>
</feature>
<dbReference type="GO" id="GO:0005634">
    <property type="term" value="C:nucleus"/>
    <property type="evidence" value="ECO:0007669"/>
    <property type="project" value="UniProtKB-SubCell"/>
</dbReference>
<dbReference type="FunFam" id="4.10.280.10:FF:000034">
    <property type="entry name" value="MAX network transcriptional repressor"/>
    <property type="match status" value="1"/>
</dbReference>
<feature type="compositionally biased region" description="Basic residues" evidence="24">
    <location>
        <begin position="703"/>
        <end position="713"/>
    </location>
</feature>
<evidence type="ECO:0000256" key="16">
    <source>
        <dbReference type="ARBA" id="ARBA00023277"/>
    </source>
</evidence>
<dbReference type="PROSITE" id="PS50011">
    <property type="entry name" value="PROTEIN_KINASE_DOM"/>
    <property type="match status" value="1"/>
</dbReference>
<dbReference type="GO" id="GO:0046983">
    <property type="term" value="F:protein dimerization activity"/>
    <property type="evidence" value="ECO:0007669"/>
    <property type="project" value="InterPro"/>
</dbReference>
<evidence type="ECO:0000256" key="22">
    <source>
        <dbReference type="PROSITE-ProRule" id="PRU10141"/>
    </source>
</evidence>
<keyword evidence="10 22" id="KW-0067">ATP-binding</keyword>
<dbReference type="Proteomes" id="UP000667349">
    <property type="component" value="Unassembled WGS sequence"/>
</dbReference>
<dbReference type="Pfam" id="PF00069">
    <property type="entry name" value="Pkinase"/>
    <property type="match status" value="1"/>
</dbReference>
<feature type="compositionally biased region" description="Polar residues" evidence="24">
    <location>
        <begin position="491"/>
        <end position="502"/>
    </location>
</feature>
<keyword evidence="23" id="KW-0175">Coiled coil</keyword>
<dbReference type="PROSITE" id="PS50888">
    <property type="entry name" value="BHLH"/>
    <property type="match status" value="1"/>
</dbReference>
<evidence type="ECO:0000256" key="2">
    <source>
        <dbReference type="ARBA" id="ARBA00004123"/>
    </source>
</evidence>
<feature type="region of interest" description="Disordered" evidence="24">
    <location>
        <begin position="455"/>
        <end position="502"/>
    </location>
</feature>
<dbReference type="PANTHER" id="PTHR24347">
    <property type="entry name" value="SERINE/THREONINE-PROTEIN KINASE"/>
    <property type="match status" value="1"/>
</dbReference>
<evidence type="ECO:0000256" key="21">
    <source>
        <dbReference type="ARBA" id="ARBA00083368"/>
    </source>
</evidence>
<dbReference type="GO" id="GO:0004689">
    <property type="term" value="F:phosphorylase kinase activity"/>
    <property type="evidence" value="ECO:0007669"/>
    <property type="project" value="UniProtKB-EC"/>
</dbReference>
<evidence type="ECO:0000256" key="6">
    <source>
        <dbReference type="ARBA" id="ARBA00022600"/>
    </source>
</evidence>
<dbReference type="SUPFAM" id="SSF56112">
    <property type="entry name" value="Protein kinase-like (PK-like)"/>
    <property type="match status" value="1"/>
</dbReference>
<dbReference type="PRINTS" id="PR01049">
    <property type="entry name" value="PHOSPHBKNASE"/>
</dbReference>
<dbReference type="GO" id="GO:0005524">
    <property type="term" value="F:ATP binding"/>
    <property type="evidence" value="ECO:0007669"/>
    <property type="project" value="UniProtKB-UniRule"/>
</dbReference>
<feature type="compositionally biased region" description="Low complexity" evidence="24">
    <location>
        <begin position="714"/>
        <end position="738"/>
    </location>
</feature>
<evidence type="ECO:0000256" key="3">
    <source>
        <dbReference type="ARBA" id="ARBA00012432"/>
    </source>
</evidence>
<dbReference type="CDD" id="cd11402">
    <property type="entry name" value="bHLHzip_Mnt"/>
    <property type="match status" value="1"/>
</dbReference>
<feature type="domain" description="Protein kinase" evidence="25">
    <location>
        <begin position="23"/>
        <end position="288"/>
    </location>
</feature>
<evidence type="ECO:0000256" key="19">
    <source>
        <dbReference type="ARBA" id="ARBA00062701"/>
    </source>
</evidence>
<dbReference type="GO" id="GO:0003700">
    <property type="term" value="F:DNA-binding transcription factor activity"/>
    <property type="evidence" value="ECO:0007669"/>
    <property type="project" value="UniProtKB-ARBA"/>
</dbReference>
<comment type="function">
    <text evidence="18">Binds DNA as a heterodimer with MAX and represses transcription. Binds to the canonical E box sequence 5'-CACGTG-3' and, with higher affinity, to 5'-CACGCG-3'.</text>
</comment>
<comment type="subunit">
    <text evidence="19">Efficient DNA binding requires dimerization with another bHLH protein. Binds DNA as a homodimer or a heterodimer with MAX.</text>
</comment>
<keyword evidence="15" id="KW-0539">Nucleus</keyword>